<evidence type="ECO:0000313" key="2">
    <source>
        <dbReference type="Proteomes" id="UP000308600"/>
    </source>
</evidence>
<dbReference type="Proteomes" id="UP000308600">
    <property type="component" value="Unassembled WGS sequence"/>
</dbReference>
<evidence type="ECO:0000313" key="1">
    <source>
        <dbReference type="EMBL" id="TFK66366.1"/>
    </source>
</evidence>
<protein>
    <submittedName>
        <fullName evidence="1">Uncharacterized protein</fullName>
    </submittedName>
</protein>
<accession>A0ACD3AKV0</accession>
<dbReference type="EMBL" id="ML208407">
    <property type="protein sequence ID" value="TFK66366.1"/>
    <property type="molecule type" value="Genomic_DNA"/>
</dbReference>
<sequence>GDECWPNANEWVTFNSSISCRLVRSFPSAAVCHALEYNGEVCHVAQTEWTSP</sequence>
<keyword evidence="2" id="KW-1185">Reference proteome</keyword>
<name>A0ACD3AKV0_9AGAR</name>
<organism evidence="1 2">
    <name type="scientific">Pluteus cervinus</name>
    <dbReference type="NCBI Taxonomy" id="181527"/>
    <lineage>
        <taxon>Eukaryota</taxon>
        <taxon>Fungi</taxon>
        <taxon>Dikarya</taxon>
        <taxon>Basidiomycota</taxon>
        <taxon>Agaricomycotina</taxon>
        <taxon>Agaricomycetes</taxon>
        <taxon>Agaricomycetidae</taxon>
        <taxon>Agaricales</taxon>
        <taxon>Pluteineae</taxon>
        <taxon>Pluteaceae</taxon>
        <taxon>Pluteus</taxon>
    </lineage>
</organism>
<reference evidence="1 2" key="1">
    <citation type="journal article" date="2019" name="Nat. Ecol. Evol.">
        <title>Megaphylogeny resolves global patterns of mushroom evolution.</title>
        <authorList>
            <person name="Varga T."/>
            <person name="Krizsan K."/>
            <person name="Foldi C."/>
            <person name="Dima B."/>
            <person name="Sanchez-Garcia M."/>
            <person name="Sanchez-Ramirez S."/>
            <person name="Szollosi G.J."/>
            <person name="Szarkandi J.G."/>
            <person name="Papp V."/>
            <person name="Albert L."/>
            <person name="Andreopoulos W."/>
            <person name="Angelini C."/>
            <person name="Antonin V."/>
            <person name="Barry K.W."/>
            <person name="Bougher N.L."/>
            <person name="Buchanan P."/>
            <person name="Buyck B."/>
            <person name="Bense V."/>
            <person name="Catcheside P."/>
            <person name="Chovatia M."/>
            <person name="Cooper J."/>
            <person name="Damon W."/>
            <person name="Desjardin D."/>
            <person name="Finy P."/>
            <person name="Geml J."/>
            <person name="Haridas S."/>
            <person name="Hughes K."/>
            <person name="Justo A."/>
            <person name="Karasinski D."/>
            <person name="Kautmanova I."/>
            <person name="Kiss B."/>
            <person name="Kocsube S."/>
            <person name="Kotiranta H."/>
            <person name="LaButti K.M."/>
            <person name="Lechner B.E."/>
            <person name="Liimatainen K."/>
            <person name="Lipzen A."/>
            <person name="Lukacs Z."/>
            <person name="Mihaltcheva S."/>
            <person name="Morgado L.N."/>
            <person name="Niskanen T."/>
            <person name="Noordeloos M.E."/>
            <person name="Ohm R.A."/>
            <person name="Ortiz-Santana B."/>
            <person name="Ovrebo C."/>
            <person name="Racz N."/>
            <person name="Riley R."/>
            <person name="Savchenko A."/>
            <person name="Shiryaev A."/>
            <person name="Soop K."/>
            <person name="Spirin V."/>
            <person name="Szebenyi C."/>
            <person name="Tomsovsky M."/>
            <person name="Tulloss R.E."/>
            <person name="Uehling J."/>
            <person name="Grigoriev I.V."/>
            <person name="Vagvolgyi C."/>
            <person name="Papp T."/>
            <person name="Martin F.M."/>
            <person name="Miettinen O."/>
            <person name="Hibbett D.S."/>
            <person name="Nagy L.G."/>
        </authorList>
    </citation>
    <scope>NUCLEOTIDE SEQUENCE [LARGE SCALE GENOMIC DNA]</scope>
    <source>
        <strain evidence="1 2">NL-1719</strain>
    </source>
</reference>
<feature type="non-terminal residue" evidence="1">
    <location>
        <position position="1"/>
    </location>
</feature>
<proteinExistence type="predicted"/>
<feature type="non-terminal residue" evidence="1">
    <location>
        <position position="52"/>
    </location>
</feature>
<gene>
    <name evidence="1" type="ORF">BDN72DRAFT_726249</name>
</gene>